<keyword evidence="1" id="KW-0472">Membrane</keyword>
<evidence type="ECO:0000313" key="2">
    <source>
        <dbReference type="EMBL" id="MBT0608381.1"/>
    </source>
</evidence>
<accession>A0ABS5S5A2</accession>
<evidence type="ECO:0000313" key="3">
    <source>
        <dbReference type="Proteomes" id="UP001297092"/>
    </source>
</evidence>
<dbReference type="EMBL" id="JAHCTB010000004">
    <property type="protein sequence ID" value="MBT0608381.1"/>
    <property type="molecule type" value="Genomic_DNA"/>
</dbReference>
<feature type="transmembrane region" description="Helical" evidence="1">
    <location>
        <begin position="20"/>
        <end position="38"/>
    </location>
</feature>
<keyword evidence="1" id="KW-0812">Transmembrane</keyword>
<gene>
    <name evidence="2" type="ORF">KIV10_09325</name>
</gene>
<protein>
    <submittedName>
        <fullName evidence="2">Uncharacterized protein</fullName>
    </submittedName>
</protein>
<keyword evidence="1" id="KW-1133">Transmembrane helix</keyword>
<sequence length="184" mass="22694">MQHIPKQPRTLVSYWNVNKLLYSALLLFIVETVYYYYGLYDAYQHAPVEIILFWVWCLLFSFVHIFLVLMDGWSRFQNYKRIKDHLFQHGFTPKIAKHYSGSKCQRMAVIAAAKELGMEDSLKRYYYKMGIRWYNFIPQFMLRDPLFLFKKYFWSRTFLEKYYEPKFDFKQYQNKLSECYMPRD</sequence>
<organism evidence="2 3">
    <name type="scientific">Aequorivita echinoideorum</name>
    <dbReference type="NCBI Taxonomy" id="1549647"/>
    <lineage>
        <taxon>Bacteria</taxon>
        <taxon>Pseudomonadati</taxon>
        <taxon>Bacteroidota</taxon>
        <taxon>Flavobacteriia</taxon>
        <taxon>Flavobacteriales</taxon>
        <taxon>Flavobacteriaceae</taxon>
        <taxon>Aequorivita</taxon>
    </lineage>
</organism>
<keyword evidence="3" id="KW-1185">Reference proteome</keyword>
<proteinExistence type="predicted"/>
<evidence type="ECO:0000256" key="1">
    <source>
        <dbReference type="SAM" id="Phobius"/>
    </source>
</evidence>
<name>A0ABS5S5A2_9FLAO</name>
<reference evidence="2 3" key="1">
    <citation type="submission" date="2021-05" db="EMBL/GenBank/DDBJ databases">
        <title>Aequorivita echinoideorum JCM 30378 genome.</title>
        <authorList>
            <person name="Zhang H."/>
            <person name="Li C."/>
        </authorList>
    </citation>
    <scope>NUCLEOTIDE SEQUENCE [LARGE SCALE GENOMIC DNA]</scope>
    <source>
        <strain evidence="2 3">JCM30378</strain>
    </source>
</reference>
<dbReference type="Proteomes" id="UP001297092">
    <property type="component" value="Unassembled WGS sequence"/>
</dbReference>
<comment type="caution">
    <text evidence="2">The sequence shown here is derived from an EMBL/GenBank/DDBJ whole genome shotgun (WGS) entry which is preliminary data.</text>
</comment>
<feature type="transmembrane region" description="Helical" evidence="1">
    <location>
        <begin position="50"/>
        <end position="73"/>
    </location>
</feature>